<comment type="caution">
    <text evidence="3">The sequence shown here is derived from an EMBL/GenBank/DDBJ whole genome shotgun (WGS) entry which is preliminary data.</text>
</comment>
<name>A0AAW0CDL7_9AGAR</name>
<proteinExistence type="predicted"/>
<evidence type="ECO:0000313" key="3">
    <source>
        <dbReference type="EMBL" id="KAK7036963.1"/>
    </source>
</evidence>
<dbReference type="AlphaFoldDB" id="A0AAW0CDL7"/>
<evidence type="ECO:0000256" key="1">
    <source>
        <dbReference type="SAM" id="MobiDB-lite"/>
    </source>
</evidence>
<keyword evidence="4" id="KW-1185">Reference proteome</keyword>
<dbReference type="Proteomes" id="UP001362999">
    <property type="component" value="Unassembled WGS sequence"/>
</dbReference>
<gene>
    <name evidence="3" type="ORF">R3P38DRAFT_2771003</name>
</gene>
<feature type="transmembrane region" description="Helical" evidence="2">
    <location>
        <begin position="147"/>
        <end position="165"/>
    </location>
</feature>
<keyword evidence="2" id="KW-1133">Transmembrane helix</keyword>
<keyword evidence="2" id="KW-0812">Transmembrane</keyword>
<evidence type="ECO:0000256" key="2">
    <source>
        <dbReference type="SAM" id="Phobius"/>
    </source>
</evidence>
<accession>A0AAW0CDL7</accession>
<keyword evidence="2" id="KW-0472">Membrane</keyword>
<sequence>MPVTRHHSEIQTPAPPFGGAREVPACLRQRPHPNIKIVAIRRQAGYEPGVKEETGIVMLLLPAAQNCLLNVRSAKLNANIPPFPIAGSKETRVPQENPLALRVTADATCSSVGKNRKRNQSKVRYLKTPASQAAHMRLEKTFTMFPTLQYILFFIGIIGCGLLQFSKLMAFAKIKIF</sequence>
<protein>
    <submittedName>
        <fullName evidence="3">Uncharacterized protein</fullName>
    </submittedName>
</protein>
<organism evidence="3 4">
    <name type="scientific">Favolaschia claudopus</name>
    <dbReference type="NCBI Taxonomy" id="2862362"/>
    <lineage>
        <taxon>Eukaryota</taxon>
        <taxon>Fungi</taxon>
        <taxon>Dikarya</taxon>
        <taxon>Basidiomycota</taxon>
        <taxon>Agaricomycotina</taxon>
        <taxon>Agaricomycetes</taxon>
        <taxon>Agaricomycetidae</taxon>
        <taxon>Agaricales</taxon>
        <taxon>Marasmiineae</taxon>
        <taxon>Mycenaceae</taxon>
        <taxon>Favolaschia</taxon>
    </lineage>
</organism>
<evidence type="ECO:0000313" key="4">
    <source>
        <dbReference type="Proteomes" id="UP001362999"/>
    </source>
</evidence>
<dbReference type="EMBL" id="JAWWNJ010000018">
    <property type="protein sequence ID" value="KAK7036963.1"/>
    <property type="molecule type" value="Genomic_DNA"/>
</dbReference>
<feature type="region of interest" description="Disordered" evidence="1">
    <location>
        <begin position="1"/>
        <end position="22"/>
    </location>
</feature>
<reference evidence="3 4" key="1">
    <citation type="journal article" date="2024" name="J Genomics">
        <title>Draft genome sequencing and assembly of Favolaschia claudopus CIRM-BRFM 2984 isolated from oak limbs.</title>
        <authorList>
            <person name="Navarro D."/>
            <person name="Drula E."/>
            <person name="Chaduli D."/>
            <person name="Cazenave R."/>
            <person name="Ahrendt S."/>
            <person name="Wang J."/>
            <person name="Lipzen A."/>
            <person name="Daum C."/>
            <person name="Barry K."/>
            <person name="Grigoriev I.V."/>
            <person name="Favel A."/>
            <person name="Rosso M.N."/>
            <person name="Martin F."/>
        </authorList>
    </citation>
    <scope>NUCLEOTIDE SEQUENCE [LARGE SCALE GENOMIC DNA]</scope>
    <source>
        <strain evidence="3 4">CIRM-BRFM 2984</strain>
    </source>
</reference>